<dbReference type="AlphaFoldDB" id="A0A9K3CXD9"/>
<evidence type="ECO:0000313" key="3">
    <source>
        <dbReference type="EMBL" id="GIQ84946.1"/>
    </source>
</evidence>
<dbReference type="Gene3D" id="1.20.5.110">
    <property type="match status" value="1"/>
</dbReference>
<feature type="compositionally biased region" description="Basic and acidic residues" evidence="1">
    <location>
        <begin position="10"/>
        <end position="25"/>
    </location>
</feature>
<comment type="caution">
    <text evidence="3">The sequence shown here is derived from an EMBL/GenBank/DDBJ whole genome shotgun (WGS) entry which is preliminary data.</text>
</comment>
<gene>
    <name evidence="3" type="ORF">KIPB_006534</name>
</gene>
<keyword evidence="2" id="KW-0472">Membrane</keyword>
<evidence type="ECO:0000256" key="1">
    <source>
        <dbReference type="SAM" id="MobiDB-lite"/>
    </source>
</evidence>
<dbReference type="EMBL" id="BDIP01001693">
    <property type="protein sequence ID" value="GIQ84946.1"/>
    <property type="molecule type" value="Genomic_DNA"/>
</dbReference>
<proteinExistence type="predicted"/>
<sequence>MSGFDAYRTPQDRAADKARGRAQRDTEALVDAENLLSGALRSANEIVDLGQDANSALLTQRETLLQARDKNRQISSNLDRGDSIVRRMSCREKSQTIIMWIVFCVIMAIVGFIVWYSWFRNPTPDPPVDPKAVAETVGEAAATMVRRVRQDVPEGTLKNLGVRRGGLRDRVNRA</sequence>
<evidence type="ECO:0008006" key="5">
    <source>
        <dbReference type="Google" id="ProtNLM"/>
    </source>
</evidence>
<dbReference type="SUPFAM" id="SSF58038">
    <property type="entry name" value="SNARE fusion complex"/>
    <property type="match status" value="1"/>
</dbReference>
<evidence type="ECO:0000256" key="2">
    <source>
        <dbReference type="SAM" id="Phobius"/>
    </source>
</evidence>
<keyword evidence="2" id="KW-0812">Transmembrane</keyword>
<name>A0A9K3CXD9_9EUKA</name>
<keyword evidence="4" id="KW-1185">Reference proteome</keyword>
<reference evidence="3 4" key="1">
    <citation type="journal article" date="2018" name="PLoS ONE">
        <title>The draft genome of Kipferlia bialata reveals reductive genome evolution in fornicate parasites.</title>
        <authorList>
            <person name="Tanifuji G."/>
            <person name="Takabayashi S."/>
            <person name="Kume K."/>
            <person name="Takagi M."/>
            <person name="Nakayama T."/>
            <person name="Kamikawa R."/>
            <person name="Inagaki Y."/>
            <person name="Hashimoto T."/>
        </authorList>
    </citation>
    <scope>NUCLEOTIDE SEQUENCE [LARGE SCALE GENOMIC DNA]</scope>
    <source>
        <strain evidence="3">NY0173</strain>
    </source>
</reference>
<dbReference type="Proteomes" id="UP000265618">
    <property type="component" value="Unassembled WGS sequence"/>
</dbReference>
<organism evidence="3 4">
    <name type="scientific">Kipferlia bialata</name>
    <dbReference type="NCBI Taxonomy" id="797122"/>
    <lineage>
        <taxon>Eukaryota</taxon>
        <taxon>Metamonada</taxon>
        <taxon>Carpediemonas-like organisms</taxon>
        <taxon>Kipferlia</taxon>
    </lineage>
</organism>
<feature type="region of interest" description="Disordered" evidence="1">
    <location>
        <begin position="1"/>
        <end position="25"/>
    </location>
</feature>
<keyword evidence="2" id="KW-1133">Transmembrane helix</keyword>
<protein>
    <recommendedName>
        <fullName evidence="5">t-SNARE coiled-coil homology domain-containing protein</fullName>
    </recommendedName>
</protein>
<accession>A0A9K3CXD9</accession>
<feature type="transmembrane region" description="Helical" evidence="2">
    <location>
        <begin position="97"/>
        <end position="118"/>
    </location>
</feature>
<evidence type="ECO:0000313" key="4">
    <source>
        <dbReference type="Proteomes" id="UP000265618"/>
    </source>
</evidence>